<protein>
    <submittedName>
        <fullName evidence="1">Uncharacterized protein</fullName>
    </submittedName>
</protein>
<dbReference type="EMBL" id="JAVIIV010000008">
    <property type="protein sequence ID" value="MDX8486489.1"/>
    <property type="molecule type" value="Genomic_DNA"/>
</dbReference>
<name>A0ABU4YKM2_9HYPH</name>
<evidence type="ECO:0000313" key="1">
    <source>
        <dbReference type="EMBL" id="MDX8486489.1"/>
    </source>
</evidence>
<comment type="caution">
    <text evidence="1">The sequence shown here is derived from an EMBL/GenBank/DDBJ whole genome shotgun (WGS) entry which is preliminary data.</text>
</comment>
<keyword evidence="2" id="KW-1185">Reference proteome</keyword>
<gene>
    <name evidence="1" type="ORF">RFM52_14880</name>
</gene>
<accession>A0ABU4YKM2</accession>
<sequence>MQSSMERTSFGRPLVLAAGLAVMLGGPAAAKELSDPLSPLTTTKGSVLCFERDYSAAHLAQHPRQTTKSILLAFEQGFVTIVLRPRTGPEKRIYAACDWRQGAGIDTSDHKMIPNFNGPAGFDCIVTEDESAEEAGYGLIDPAQDGQSLTLFLQSPIYVEGNSADEESHSMTLGKEDRTFALTRTDPKACETYKPVSEE</sequence>
<dbReference type="Proteomes" id="UP001280156">
    <property type="component" value="Unassembled WGS sequence"/>
</dbReference>
<dbReference type="RefSeq" id="WP_320295607.1">
    <property type="nucleotide sequence ID" value="NZ_JAVIIU010000005.1"/>
</dbReference>
<organism evidence="1 2">
    <name type="scientific">Mesorhizobium humile</name>
    <dbReference type="NCBI Taxonomy" id="3072313"/>
    <lineage>
        <taxon>Bacteria</taxon>
        <taxon>Pseudomonadati</taxon>
        <taxon>Pseudomonadota</taxon>
        <taxon>Alphaproteobacteria</taxon>
        <taxon>Hyphomicrobiales</taxon>
        <taxon>Phyllobacteriaceae</taxon>
        <taxon>Mesorhizobium</taxon>
    </lineage>
</organism>
<reference evidence="1 2" key="1">
    <citation type="submission" date="2023-08" db="EMBL/GenBank/DDBJ databases">
        <title>Implementing the SeqCode for naming new Mesorhizobium species isolated from Vachellia karroo root nodules.</title>
        <authorList>
            <person name="Van Lill M."/>
        </authorList>
    </citation>
    <scope>NUCLEOTIDE SEQUENCE [LARGE SCALE GENOMIC DNA]</scope>
    <source>
        <strain evidence="1 2">VK2B</strain>
    </source>
</reference>
<evidence type="ECO:0000313" key="2">
    <source>
        <dbReference type="Proteomes" id="UP001280156"/>
    </source>
</evidence>
<proteinExistence type="predicted"/>